<dbReference type="Proteomes" id="UP000575029">
    <property type="component" value="Unassembled WGS sequence"/>
</dbReference>
<name>A0A7K6ED87_9PASS</name>
<protein>
    <submittedName>
        <fullName evidence="1">NXRD1 protein</fullName>
    </submittedName>
</protein>
<evidence type="ECO:0000313" key="1">
    <source>
        <dbReference type="EMBL" id="NWV36933.1"/>
    </source>
</evidence>
<gene>
    <name evidence="1" type="primary">Noxred1</name>
    <name evidence="1" type="ORF">GRAPIC_R05038</name>
</gene>
<reference evidence="1 2" key="1">
    <citation type="submission" date="2019-09" db="EMBL/GenBank/DDBJ databases">
        <title>Bird 10,000 Genomes (B10K) Project - Family phase.</title>
        <authorList>
            <person name="Zhang G."/>
        </authorList>
    </citation>
    <scope>NUCLEOTIDE SEQUENCE [LARGE SCALE GENOMIC DNA]</scope>
    <source>
        <strain evidence="1">B10K-DU-029-50</strain>
        <tissue evidence="1">Heart</tissue>
    </source>
</reference>
<dbReference type="EMBL" id="VZRM01004267">
    <property type="protein sequence ID" value="NWV36933.1"/>
    <property type="molecule type" value="Genomic_DNA"/>
</dbReference>
<sequence length="164" mass="18698">CHFYAGLNSIMWQNLPHQKALKLHNDLSFPECCLICAEQKPSCPGFKLLWTVVAHKCFHSFFLLRTFPWFDLTSVPLRKSLFSQLLEKRELVWYHLTPAALLYQAPSRDWPTQQCGLISTKISLTSAVVEPSVMLDDKLLFSTAASNIFSEIPEETAVYDSKSS</sequence>
<comment type="caution">
    <text evidence="1">The sequence shown here is derived from an EMBL/GenBank/DDBJ whole genome shotgun (WGS) entry which is preliminary data.</text>
</comment>
<organism evidence="1 2">
    <name type="scientific">Grantiella picta</name>
    <dbReference type="NCBI Taxonomy" id="266360"/>
    <lineage>
        <taxon>Eukaryota</taxon>
        <taxon>Metazoa</taxon>
        <taxon>Chordata</taxon>
        <taxon>Craniata</taxon>
        <taxon>Vertebrata</taxon>
        <taxon>Euteleostomi</taxon>
        <taxon>Archelosauria</taxon>
        <taxon>Archosauria</taxon>
        <taxon>Dinosauria</taxon>
        <taxon>Saurischia</taxon>
        <taxon>Theropoda</taxon>
        <taxon>Coelurosauria</taxon>
        <taxon>Aves</taxon>
        <taxon>Neognathae</taxon>
        <taxon>Neoaves</taxon>
        <taxon>Telluraves</taxon>
        <taxon>Australaves</taxon>
        <taxon>Passeriformes</taxon>
        <taxon>Meliphagoidea</taxon>
        <taxon>Meliphagidae</taxon>
        <taxon>Grantiella</taxon>
    </lineage>
</organism>
<feature type="non-terminal residue" evidence="1">
    <location>
        <position position="164"/>
    </location>
</feature>
<keyword evidence="2" id="KW-1185">Reference proteome</keyword>
<proteinExistence type="predicted"/>
<accession>A0A7K6ED87</accession>
<dbReference type="AlphaFoldDB" id="A0A7K6ED87"/>
<evidence type="ECO:0000313" key="2">
    <source>
        <dbReference type="Proteomes" id="UP000575029"/>
    </source>
</evidence>
<feature type="non-terminal residue" evidence="1">
    <location>
        <position position="1"/>
    </location>
</feature>